<proteinExistence type="predicted"/>
<keyword evidence="4" id="KW-1185">Reference proteome</keyword>
<feature type="region of interest" description="Disordered" evidence="1">
    <location>
        <begin position="78"/>
        <end position="103"/>
    </location>
</feature>
<dbReference type="Proteomes" id="UP000203826">
    <property type="component" value="Segment"/>
</dbReference>
<keyword evidence="2" id="KW-0472">Membrane</keyword>
<keyword evidence="2" id="KW-1133">Transmembrane helix</keyword>
<evidence type="ECO:0000313" key="4">
    <source>
        <dbReference type="Proteomes" id="UP000203826"/>
    </source>
</evidence>
<dbReference type="EMBL" id="KT820662">
    <property type="protein sequence ID" value="ALH23238.1"/>
    <property type="molecule type" value="Genomic_DNA"/>
</dbReference>
<evidence type="ECO:0000256" key="1">
    <source>
        <dbReference type="SAM" id="MobiDB-lite"/>
    </source>
</evidence>
<name>A0A0N9QJA3_9VIRU</name>
<dbReference type="KEGG" id="vg:26049199"/>
<feature type="compositionally biased region" description="Acidic residues" evidence="1">
    <location>
        <begin position="88"/>
        <end position="103"/>
    </location>
</feature>
<accession>A0A0N9QJA3</accession>
<feature type="transmembrane region" description="Helical" evidence="2">
    <location>
        <begin position="6"/>
        <end position="30"/>
    </location>
</feature>
<gene>
    <name evidence="3" type="ORF">ceV_332</name>
</gene>
<dbReference type="OrthoDB" id="41132at10239"/>
<protein>
    <submittedName>
        <fullName evidence="3">Uncharacterized protein</fullName>
    </submittedName>
</protein>
<organism evidence="3 4">
    <name type="scientific">Chrysochromulina ericina virus CeV-01B</name>
    <dbReference type="NCBI Taxonomy" id="3070830"/>
    <lineage>
        <taxon>Viruses</taxon>
        <taxon>Varidnaviria</taxon>
        <taxon>Bamfordvirae</taxon>
        <taxon>Nucleocytoviricota</taxon>
        <taxon>Megaviricetes</taxon>
        <taxon>Imitervirales</taxon>
        <taxon>Mesomimiviridae</taxon>
        <taxon>Tethysvirus</taxon>
        <taxon>Tethysvirus raunefjordenense</taxon>
    </lineage>
</organism>
<keyword evidence="2" id="KW-0812">Transmembrane</keyword>
<evidence type="ECO:0000256" key="2">
    <source>
        <dbReference type="SAM" id="Phobius"/>
    </source>
</evidence>
<evidence type="ECO:0000313" key="3">
    <source>
        <dbReference type="EMBL" id="ALH23238.1"/>
    </source>
</evidence>
<reference evidence="3 4" key="1">
    <citation type="journal article" date="2015" name="Genome Announc.">
        <title>The 474-Kilobase-Pair Complete Genome Sequence of CeV-01B, a Virus Infecting Haptolina (Chrysochromulina) ericina (Prymnesiophyceae).</title>
        <authorList>
            <person name="Gallot-Lavallee L."/>
            <person name="Pagarete A."/>
            <person name="Legendre M."/>
            <person name="Santini S."/>
            <person name="Sandaa R.A."/>
            <person name="Himmelbauer H."/>
            <person name="Ogata H."/>
            <person name="Bratbak G."/>
            <person name="Claverie J.M."/>
        </authorList>
    </citation>
    <scope>NUCLEOTIDE SEQUENCE [LARGE SCALE GENOMIC DNA]</scope>
    <source>
        <strain evidence="3">CeV-01B</strain>
    </source>
</reference>
<sequence length="269" mass="30260">MNLFGLEGIGFIISLAMTLLVSGAIMFYCLRRFKILENSIVEQGKVLQSFIIKYQNNNNELASSIALNSAIEQSKLQETSTNNKIEVSDDDSEYSDDSSSDEELDIDINESDKKDITLTTQDIDVNLLANMENVNLTGKDVKTLSITDVICVPLSDELVEQSIKEFSIEDNLHSNSDSDSDNESLKSEKIIEEVSLSKLEKLEKLEKVDNVDKVDKLSSDNTQKKTSNRSLSKMKVDDLRDLALKDTLETSENLKNMKKDQLLKLFNKN</sequence>